<comment type="catalytic activity">
    <reaction evidence="2">
        <text>glycyl-tRNA(Ala) + H2O = tRNA(Ala) + glycine + H(+)</text>
        <dbReference type="Rhea" id="RHEA:53744"/>
        <dbReference type="Rhea" id="RHEA-COMP:9657"/>
        <dbReference type="Rhea" id="RHEA-COMP:13640"/>
        <dbReference type="ChEBI" id="CHEBI:15377"/>
        <dbReference type="ChEBI" id="CHEBI:15378"/>
        <dbReference type="ChEBI" id="CHEBI:57305"/>
        <dbReference type="ChEBI" id="CHEBI:78442"/>
        <dbReference type="ChEBI" id="CHEBI:78522"/>
    </reaction>
</comment>
<comment type="catalytic activity">
    <reaction evidence="2">
        <text>a D-aminoacyl-tRNA + H2O = a tRNA + a D-alpha-amino acid + H(+)</text>
        <dbReference type="Rhea" id="RHEA:13953"/>
        <dbReference type="Rhea" id="RHEA-COMP:10123"/>
        <dbReference type="Rhea" id="RHEA-COMP:10124"/>
        <dbReference type="ChEBI" id="CHEBI:15377"/>
        <dbReference type="ChEBI" id="CHEBI:15378"/>
        <dbReference type="ChEBI" id="CHEBI:59871"/>
        <dbReference type="ChEBI" id="CHEBI:78442"/>
        <dbReference type="ChEBI" id="CHEBI:79333"/>
        <dbReference type="EC" id="3.1.1.96"/>
    </reaction>
</comment>
<comment type="subunit">
    <text evidence="2">Homodimer.</text>
</comment>
<dbReference type="GO" id="GO:0019478">
    <property type="term" value="P:D-amino acid catabolic process"/>
    <property type="evidence" value="ECO:0007669"/>
    <property type="project" value="UniProtKB-UniRule"/>
</dbReference>
<keyword evidence="2" id="KW-0694">RNA-binding</keyword>
<keyword evidence="4" id="KW-1185">Reference proteome</keyword>
<keyword evidence="2" id="KW-0963">Cytoplasm</keyword>
<dbReference type="GO" id="GO:0106026">
    <property type="term" value="F:Gly-tRNA(Ala) deacylase activity"/>
    <property type="evidence" value="ECO:0007669"/>
    <property type="project" value="UniProtKB-UniRule"/>
</dbReference>
<comment type="domain">
    <text evidence="2">A Gly-cisPro motif from one monomer fits into the active site of the other monomer to allow specific chiral rejection of L-amino acids.</text>
</comment>
<evidence type="ECO:0000313" key="4">
    <source>
        <dbReference type="Proteomes" id="UP000095228"/>
    </source>
</evidence>
<dbReference type="SUPFAM" id="SSF69500">
    <property type="entry name" value="DTD-like"/>
    <property type="match status" value="1"/>
</dbReference>
<dbReference type="Gene3D" id="3.50.80.10">
    <property type="entry name" value="D-tyrosyl-tRNA(Tyr) deacylase"/>
    <property type="match status" value="1"/>
</dbReference>
<dbReference type="Pfam" id="PF02580">
    <property type="entry name" value="Tyr_Deacylase"/>
    <property type="match status" value="1"/>
</dbReference>
<dbReference type="GO" id="GO:0043908">
    <property type="term" value="F:Ser(Gly)-tRNA(Ala) hydrolase activity"/>
    <property type="evidence" value="ECO:0007669"/>
    <property type="project" value="UniProtKB-UniRule"/>
</dbReference>
<dbReference type="InterPro" id="IPR023509">
    <property type="entry name" value="DTD-like_sf"/>
</dbReference>
<evidence type="ECO:0000313" key="3">
    <source>
        <dbReference type="EMBL" id="AOS45433.1"/>
    </source>
</evidence>
<name>A0A1D8AX22_9BACT</name>
<accession>A0A1D8AX22</accession>
<evidence type="ECO:0000256" key="2">
    <source>
        <dbReference type="HAMAP-Rule" id="MF_00518"/>
    </source>
</evidence>
<comment type="similarity">
    <text evidence="1 2">Belongs to the DTD family.</text>
</comment>
<comment type="function">
    <text evidence="2">An aminoacyl-tRNA editing enzyme that deacylates mischarged D-aminoacyl-tRNAs. Also deacylates mischarged glycyl-tRNA(Ala), protecting cells against glycine mischarging by AlaRS. Acts via tRNA-based rather than protein-based catalysis; rejects L-amino acids rather than detecting D-amino acids in the active site. By recycling D-aminoacyl-tRNA to D-amino acids and free tRNA molecules, this enzyme counteracts the toxicity associated with the formation of D-aminoacyl-tRNA entities in vivo and helps enforce protein L-homochirality.</text>
</comment>
<dbReference type="HAMAP" id="MF_00518">
    <property type="entry name" value="Deacylase_Dtd"/>
    <property type="match status" value="1"/>
</dbReference>
<gene>
    <name evidence="2 3" type="primary">dtd</name>
    <name evidence="3" type="ORF">Verru16b_02514</name>
</gene>
<reference evidence="3 4" key="1">
    <citation type="submission" date="2016-06" db="EMBL/GenBank/DDBJ databases">
        <title>Three novel species with peptidoglycan cell walls form the new genus Lacunisphaera gen. nov. in the family Opitutaceae of the verrucomicrobial subdivision 4.</title>
        <authorList>
            <person name="Rast P."/>
            <person name="Gloeckner I."/>
            <person name="Jogler M."/>
            <person name="Boedeker C."/>
            <person name="Jeske O."/>
            <person name="Wiegand S."/>
            <person name="Reinhardt R."/>
            <person name="Schumann P."/>
            <person name="Rohde M."/>
            <person name="Spring S."/>
            <person name="Gloeckner F.O."/>
            <person name="Jogler C."/>
        </authorList>
    </citation>
    <scope>NUCLEOTIDE SEQUENCE [LARGE SCALE GENOMIC DNA]</scope>
    <source>
        <strain evidence="3 4">IG16b</strain>
    </source>
</reference>
<feature type="short sequence motif" description="Gly-cisPro motif, important for rejection of L-amino acids" evidence="2">
    <location>
        <begin position="154"/>
        <end position="155"/>
    </location>
</feature>
<dbReference type="PANTHER" id="PTHR10472:SF5">
    <property type="entry name" value="D-AMINOACYL-TRNA DEACYLASE 1"/>
    <property type="match status" value="1"/>
</dbReference>
<dbReference type="KEGG" id="obg:Verru16b_02514"/>
<dbReference type="InterPro" id="IPR003732">
    <property type="entry name" value="Daa-tRNA_deacyls_DTD"/>
</dbReference>
<protein>
    <recommendedName>
        <fullName evidence="2">D-aminoacyl-tRNA deacylase</fullName>
        <shortName evidence="2">DTD</shortName>
        <ecNumber evidence="2">3.1.1.96</ecNumber>
    </recommendedName>
    <alternativeName>
        <fullName evidence="2">Gly-tRNA(Ala) deacylase</fullName>
        <ecNumber evidence="2">3.1.1.-</ecNumber>
    </alternativeName>
</protein>
<dbReference type="GO" id="GO:0000049">
    <property type="term" value="F:tRNA binding"/>
    <property type="evidence" value="ECO:0007669"/>
    <property type="project" value="UniProtKB-UniRule"/>
</dbReference>
<evidence type="ECO:0000256" key="1">
    <source>
        <dbReference type="ARBA" id="ARBA00009673"/>
    </source>
</evidence>
<keyword evidence="2" id="KW-0820">tRNA-binding</keyword>
<dbReference type="FunFam" id="3.50.80.10:FF:000001">
    <property type="entry name" value="D-aminoacyl-tRNA deacylase"/>
    <property type="match status" value="1"/>
</dbReference>
<dbReference type="PANTHER" id="PTHR10472">
    <property type="entry name" value="D-TYROSYL-TRNA TYR DEACYLASE"/>
    <property type="match status" value="1"/>
</dbReference>
<comment type="subcellular location">
    <subcellularLocation>
        <location evidence="2">Cytoplasm</location>
    </subcellularLocation>
</comment>
<dbReference type="GO" id="GO:0051500">
    <property type="term" value="F:D-tyrosyl-tRNA(Tyr) deacylase activity"/>
    <property type="evidence" value="ECO:0007669"/>
    <property type="project" value="TreeGrafter"/>
</dbReference>
<dbReference type="NCBIfam" id="TIGR00256">
    <property type="entry name" value="D-aminoacyl-tRNA deacylase"/>
    <property type="match status" value="1"/>
</dbReference>
<dbReference type="GO" id="GO:0005737">
    <property type="term" value="C:cytoplasm"/>
    <property type="evidence" value="ECO:0007669"/>
    <property type="project" value="UniProtKB-SubCell"/>
</dbReference>
<dbReference type="STRING" id="1838286.Verru16b_02514"/>
<organism evidence="3 4">
    <name type="scientific">Lacunisphaera limnophila</name>
    <dbReference type="NCBI Taxonomy" id="1838286"/>
    <lineage>
        <taxon>Bacteria</taxon>
        <taxon>Pseudomonadati</taxon>
        <taxon>Verrucomicrobiota</taxon>
        <taxon>Opitutia</taxon>
        <taxon>Opitutales</taxon>
        <taxon>Opitutaceae</taxon>
        <taxon>Lacunisphaera</taxon>
    </lineage>
</organism>
<dbReference type="EC" id="3.1.1.96" evidence="2"/>
<keyword evidence="2 3" id="KW-0378">Hydrolase</keyword>
<dbReference type="Proteomes" id="UP000095228">
    <property type="component" value="Chromosome"/>
</dbReference>
<dbReference type="PATRIC" id="fig|1838286.3.peg.2525"/>
<dbReference type="RefSeq" id="WP_069962584.1">
    <property type="nucleotide sequence ID" value="NZ_CP016094.1"/>
</dbReference>
<proteinExistence type="inferred from homology"/>
<dbReference type="OrthoDB" id="9801395at2"/>
<dbReference type="EMBL" id="CP016094">
    <property type="protein sequence ID" value="AOS45433.1"/>
    <property type="molecule type" value="Genomic_DNA"/>
</dbReference>
<dbReference type="AlphaFoldDB" id="A0A1D8AX22"/>
<dbReference type="EC" id="3.1.1.-" evidence="2"/>
<sequence>MRVVIQRVSSARVTVSERVTGQIERGLLVLVGIEAADTAADGQWLAEKLVKLRIFDDADGKMNLSLLDLAAAETPASSSALRPLILLVSQFTLHASLAKGTRPSFHAAARPELARPLYEGLILQLAAALGRPDGHGVQTGEFGALMQVASVNDGPVTLWLDSKVRA</sequence>